<dbReference type="Pfam" id="PF06985">
    <property type="entry name" value="HET"/>
    <property type="match status" value="1"/>
</dbReference>
<feature type="domain" description="Heterokaryon incompatibility" evidence="1">
    <location>
        <begin position="34"/>
        <end position="123"/>
    </location>
</feature>
<feature type="non-terminal residue" evidence="2">
    <location>
        <position position="1"/>
    </location>
</feature>
<organism evidence="2 3">
    <name type="scientific">Lepidopterella palustris CBS 459.81</name>
    <dbReference type="NCBI Taxonomy" id="1314670"/>
    <lineage>
        <taxon>Eukaryota</taxon>
        <taxon>Fungi</taxon>
        <taxon>Dikarya</taxon>
        <taxon>Ascomycota</taxon>
        <taxon>Pezizomycotina</taxon>
        <taxon>Dothideomycetes</taxon>
        <taxon>Pleosporomycetidae</taxon>
        <taxon>Mytilinidiales</taxon>
        <taxon>Argynnaceae</taxon>
        <taxon>Lepidopterella</taxon>
    </lineage>
</organism>
<gene>
    <name evidence="2" type="ORF">K432DRAFT_256377</name>
</gene>
<evidence type="ECO:0000313" key="3">
    <source>
        <dbReference type="Proteomes" id="UP000250266"/>
    </source>
</evidence>
<dbReference type="EMBL" id="KV745551">
    <property type="protein sequence ID" value="OCK74131.1"/>
    <property type="molecule type" value="Genomic_DNA"/>
</dbReference>
<dbReference type="AlphaFoldDB" id="A0A8E2DYJ6"/>
<dbReference type="PANTHER" id="PTHR24148:SF73">
    <property type="entry name" value="HET DOMAIN PROTEIN (AFU_ORTHOLOGUE AFUA_8G01020)"/>
    <property type="match status" value="1"/>
</dbReference>
<reference evidence="2 3" key="1">
    <citation type="journal article" date="2016" name="Nat. Commun.">
        <title>Ectomycorrhizal ecology is imprinted in the genome of the dominant symbiotic fungus Cenococcum geophilum.</title>
        <authorList>
            <consortium name="DOE Joint Genome Institute"/>
            <person name="Peter M."/>
            <person name="Kohler A."/>
            <person name="Ohm R.A."/>
            <person name="Kuo A."/>
            <person name="Krutzmann J."/>
            <person name="Morin E."/>
            <person name="Arend M."/>
            <person name="Barry K.W."/>
            <person name="Binder M."/>
            <person name="Choi C."/>
            <person name="Clum A."/>
            <person name="Copeland A."/>
            <person name="Grisel N."/>
            <person name="Haridas S."/>
            <person name="Kipfer T."/>
            <person name="LaButti K."/>
            <person name="Lindquist E."/>
            <person name="Lipzen A."/>
            <person name="Maire R."/>
            <person name="Meier B."/>
            <person name="Mihaltcheva S."/>
            <person name="Molinier V."/>
            <person name="Murat C."/>
            <person name="Poggeler S."/>
            <person name="Quandt C.A."/>
            <person name="Sperisen C."/>
            <person name="Tritt A."/>
            <person name="Tisserant E."/>
            <person name="Crous P.W."/>
            <person name="Henrissat B."/>
            <person name="Nehls U."/>
            <person name="Egli S."/>
            <person name="Spatafora J.W."/>
            <person name="Grigoriev I.V."/>
            <person name="Martin F.M."/>
        </authorList>
    </citation>
    <scope>NUCLEOTIDE SEQUENCE [LARGE SCALE GENOMIC DNA]</scope>
    <source>
        <strain evidence="2 3">CBS 459.81</strain>
    </source>
</reference>
<evidence type="ECO:0000313" key="2">
    <source>
        <dbReference type="EMBL" id="OCK74131.1"/>
    </source>
</evidence>
<dbReference type="PANTHER" id="PTHR24148">
    <property type="entry name" value="ANKYRIN REPEAT DOMAIN-CONTAINING PROTEIN 39 HOMOLOG-RELATED"/>
    <property type="match status" value="1"/>
</dbReference>
<protein>
    <recommendedName>
        <fullName evidence="1">Heterokaryon incompatibility domain-containing protein</fullName>
    </recommendedName>
</protein>
<proteinExistence type="predicted"/>
<keyword evidence="3" id="KW-1185">Reference proteome</keyword>
<sequence>VRLLELEPGNFADDIVCHLQPASLDDHPTCVAFSYAPDESSTLMPISCNGIRVKAKQEIFALLRSVRLPAEGHLYWVDELCINQSDFQERNHQVRIMKDIWRRASLVAAYVGEETEDTPAAMEILK</sequence>
<feature type="non-terminal residue" evidence="2">
    <location>
        <position position="126"/>
    </location>
</feature>
<evidence type="ECO:0000259" key="1">
    <source>
        <dbReference type="Pfam" id="PF06985"/>
    </source>
</evidence>
<dbReference type="InterPro" id="IPR052895">
    <property type="entry name" value="HetReg/Transcr_Mod"/>
</dbReference>
<dbReference type="OrthoDB" id="5386682at2759"/>
<name>A0A8E2DYJ6_9PEZI</name>
<dbReference type="InterPro" id="IPR010730">
    <property type="entry name" value="HET"/>
</dbReference>
<accession>A0A8E2DYJ6</accession>
<dbReference type="Proteomes" id="UP000250266">
    <property type="component" value="Unassembled WGS sequence"/>
</dbReference>